<accession>A0A848F2N2</accession>
<dbReference type="AlphaFoldDB" id="A0A848F2N2"/>
<sequence>MSDKYVQIMPAPNNLYAIYEDEGEEIESRIVMFALSEDGDITMLDMDKNGWLDEAITACNFKRVEYR</sequence>
<name>A0A848F2N2_STACP</name>
<comment type="caution">
    <text evidence="1">The sequence shown here is derived from an EMBL/GenBank/DDBJ whole genome shotgun (WGS) entry which is preliminary data.</text>
</comment>
<reference evidence="1 2" key="1">
    <citation type="submission" date="2020-04" db="EMBL/GenBank/DDBJ databases">
        <title>The Epidemiology and Molecular Characteristics of Linezolid-Resistant Staphylococcus capitis in Huashan Hospital, Shanghai.</title>
        <authorList>
            <person name="Ding L."/>
            <person name="Li P."/>
            <person name="Yang Y."/>
            <person name="Lin D."/>
            <person name="Xu X."/>
        </authorList>
    </citation>
    <scope>NUCLEOTIDE SEQUENCE [LARGE SCALE GENOMIC DNA]</scope>
    <source>
        <strain evidence="1 2">12-86</strain>
    </source>
</reference>
<dbReference type="RefSeq" id="WP_030058927.1">
    <property type="nucleotide sequence ID" value="NZ_CP086659.1"/>
</dbReference>
<proteinExistence type="predicted"/>
<evidence type="ECO:0000313" key="2">
    <source>
        <dbReference type="Proteomes" id="UP000550736"/>
    </source>
</evidence>
<gene>
    <name evidence="1" type="ORF">HHM13_09420</name>
</gene>
<evidence type="ECO:0000313" key="1">
    <source>
        <dbReference type="EMBL" id="NMK98310.1"/>
    </source>
</evidence>
<protein>
    <submittedName>
        <fullName evidence="1">Pathogenicity island protein</fullName>
    </submittedName>
</protein>
<dbReference type="EMBL" id="JABBLX010000034">
    <property type="protein sequence ID" value="NMK98310.1"/>
    <property type="molecule type" value="Genomic_DNA"/>
</dbReference>
<dbReference type="Proteomes" id="UP000550736">
    <property type="component" value="Unassembled WGS sequence"/>
</dbReference>
<organism evidence="1 2">
    <name type="scientific">Staphylococcus capitis</name>
    <dbReference type="NCBI Taxonomy" id="29388"/>
    <lineage>
        <taxon>Bacteria</taxon>
        <taxon>Bacillati</taxon>
        <taxon>Bacillota</taxon>
        <taxon>Bacilli</taxon>
        <taxon>Bacillales</taxon>
        <taxon>Staphylococcaceae</taxon>
        <taxon>Staphylococcus</taxon>
    </lineage>
</organism>